<sequence>MQHTVLDPVRTRMDEIAAIAADLFCVTTEEIFAAESFVDDTDADSLLAIELLSRLEKRYGVTIPETSLIRIVNLRETYAVVAESAGW</sequence>
<evidence type="ECO:0000313" key="2">
    <source>
        <dbReference type="EMBL" id="TDV54808.1"/>
    </source>
</evidence>
<proteinExistence type="predicted"/>
<dbReference type="Pfam" id="PF00550">
    <property type="entry name" value="PP-binding"/>
    <property type="match status" value="1"/>
</dbReference>
<gene>
    <name evidence="2" type="ORF">CLV71_10348</name>
</gene>
<keyword evidence="3" id="KW-1185">Reference proteome</keyword>
<reference evidence="2 3" key="1">
    <citation type="submission" date="2019-03" db="EMBL/GenBank/DDBJ databases">
        <title>Genomic Encyclopedia of Archaeal and Bacterial Type Strains, Phase II (KMG-II): from individual species to whole genera.</title>
        <authorList>
            <person name="Goeker M."/>
        </authorList>
    </citation>
    <scope>NUCLEOTIDE SEQUENCE [LARGE SCALE GENOMIC DNA]</scope>
    <source>
        <strain evidence="2 3">DSM 45499</strain>
    </source>
</reference>
<comment type="caution">
    <text evidence="2">The sequence shown here is derived from an EMBL/GenBank/DDBJ whole genome shotgun (WGS) entry which is preliminary data.</text>
</comment>
<feature type="domain" description="Carrier" evidence="1">
    <location>
        <begin position="7"/>
        <end position="85"/>
    </location>
</feature>
<name>A0A4R7VYS0_9PSEU</name>
<protein>
    <submittedName>
        <fullName evidence="2">Acyl carrier protein</fullName>
    </submittedName>
</protein>
<dbReference type="AlphaFoldDB" id="A0A4R7VYS0"/>
<dbReference type="InterPro" id="IPR009081">
    <property type="entry name" value="PP-bd_ACP"/>
</dbReference>
<dbReference type="RefSeq" id="WP_133901954.1">
    <property type="nucleotide sequence ID" value="NZ_SOCP01000003.1"/>
</dbReference>
<organism evidence="2 3">
    <name type="scientific">Actinophytocola oryzae</name>
    <dbReference type="NCBI Taxonomy" id="502181"/>
    <lineage>
        <taxon>Bacteria</taxon>
        <taxon>Bacillati</taxon>
        <taxon>Actinomycetota</taxon>
        <taxon>Actinomycetes</taxon>
        <taxon>Pseudonocardiales</taxon>
        <taxon>Pseudonocardiaceae</taxon>
    </lineage>
</organism>
<dbReference type="Proteomes" id="UP000294927">
    <property type="component" value="Unassembled WGS sequence"/>
</dbReference>
<dbReference type="EMBL" id="SOCP01000003">
    <property type="protein sequence ID" value="TDV54808.1"/>
    <property type="molecule type" value="Genomic_DNA"/>
</dbReference>
<evidence type="ECO:0000259" key="1">
    <source>
        <dbReference type="PROSITE" id="PS50075"/>
    </source>
</evidence>
<dbReference type="SUPFAM" id="SSF47336">
    <property type="entry name" value="ACP-like"/>
    <property type="match status" value="1"/>
</dbReference>
<dbReference type="OrthoDB" id="9810208at2"/>
<dbReference type="Gene3D" id="1.10.1200.10">
    <property type="entry name" value="ACP-like"/>
    <property type="match status" value="1"/>
</dbReference>
<evidence type="ECO:0000313" key="3">
    <source>
        <dbReference type="Proteomes" id="UP000294927"/>
    </source>
</evidence>
<dbReference type="InterPro" id="IPR036736">
    <property type="entry name" value="ACP-like_sf"/>
</dbReference>
<dbReference type="PROSITE" id="PS50075">
    <property type="entry name" value="CARRIER"/>
    <property type="match status" value="1"/>
</dbReference>
<accession>A0A4R7VYS0</accession>